<reference evidence="1 2" key="1">
    <citation type="submission" date="2024-05" db="EMBL/GenBank/DDBJ databases">
        <authorList>
            <person name="Duchaud E."/>
        </authorList>
    </citation>
    <scope>NUCLEOTIDE SEQUENCE [LARGE SCALE GENOMIC DNA]</scope>
    <source>
        <strain evidence="1">Ena-SAMPLE-TAB-13-05-2024-13:56:06:370-140305</strain>
    </source>
</reference>
<accession>A0ABM9PJZ3</accession>
<dbReference type="Proteomes" id="UP001497602">
    <property type="component" value="Unassembled WGS sequence"/>
</dbReference>
<organism evidence="1 2">
    <name type="scientific">Tenacibaculum vairaonense</name>
    <dbReference type="NCBI Taxonomy" id="3137860"/>
    <lineage>
        <taxon>Bacteria</taxon>
        <taxon>Pseudomonadati</taxon>
        <taxon>Bacteroidota</taxon>
        <taxon>Flavobacteriia</taxon>
        <taxon>Flavobacteriales</taxon>
        <taxon>Flavobacteriaceae</taxon>
        <taxon>Tenacibaculum</taxon>
    </lineage>
</organism>
<evidence type="ECO:0000313" key="1">
    <source>
        <dbReference type="EMBL" id="CAL2105960.1"/>
    </source>
</evidence>
<proteinExistence type="predicted"/>
<dbReference type="EMBL" id="CAXJRC010000011">
    <property type="protein sequence ID" value="CAL2105960.1"/>
    <property type="molecule type" value="Genomic_DNA"/>
</dbReference>
<keyword evidence="2" id="KW-1185">Reference proteome</keyword>
<dbReference type="Gene3D" id="3.40.630.30">
    <property type="match status" value="1"/>
</dbReference>
<name>A0ABM9PJZ3_9FLAO</name>
<sequence>MLPNNNSLQLLPITEILDLAKFVVVENFKHHQKGEFDEQLNIDIHSIYKEELHFFKNAKTFISKNIEGVIEGAIRVLKWNYFDLLPFEKIFGISPTEIIKNSINKPIWHIGRFAIKKGGNDINLFKTLMVCAIAPICNDKNAVALAECDSRLLKVLRILGIKATVVGDSVNYLGSETVPVCFFYDGLIDFYTKNKHIVSESVLQKTDELDRLPKSVVLEVA</sequence>
<gene>
    <name evidence="1" type="ORF">T190115A13A_10116</name>
</gene>
<dbReference type="RefSeq" id="WP_348706877.1">
    <property type="nucleotide sequence ID" value="NZ_CAXIYA010000039.1"/>
</dbReference>
<comment type="caution">
    <text evidence="1">The sequence shown here is derived from an EMBL/GenBank/DDBJ whole genome shotgun (WGS) entry which is preliminary data.</text>
</comment>
<evidence type="ECO:0000313" key="2">
    <source>
        <dbReference type="Proteomes" id="UP001497602"/>
    </source>
</evidence>
<protein>
    <submittedName>
        <fullName evidence="1">Uncharacterized protein</fullName>
    </submittedName>
</protein>